<feature type="compositionally biased region" description="Low complexity" evidence="2">
    <location>
        <begin position="494"/>
        <end position="507"/>
    </location>
</feature>
<keyword evidence="1" id="KW-0175">Coiled coil</keyword>
<dbReference type="AlphaFoldDB" id="A0A2P4XRG1"/>
<sequence>MKSTEASRDLKERVSKYLFRKRVALTTVDINRNKRLGIACEILEIMNQHKIAVSHHAIYPLMRALLLDPPYLNNVDGDQDQQDGQVQIRVECAEDLHMFFSQFPHSLEWNGFALCEAIVASVRAHRADLVDDLFVYALDSGMPIKYAALEQVVVYYYRLGLINDLARVSDIVRALRLNKHIPLGIAVTEIGMAANLRLNRYEEVVMLFEDFSSLDGERRRVLQRRFMLKTVLTAYTHLGRGDEATAIQALLHQNHSTLLDESGSIEGEKTKDDIRLDEVGQDESELVDNSNSDMVGEQERLSLHRFTMSTEDELLPAPTEALAAFEPFVRWLLSASPDDLSCLPEELSSCFEDEIEESDMDNTERFDSTQKAERPPFENSCKARFALAEAEGKLEAAWDQLSCARREWGTLDEKLLRLQDESVENRQHIALLERRIIKLLQDRDLAIAETYTTEMQIQDAEFFKARQQQRRQQQEEEQRKARVASALRKLLLRRSSNESGNSSGNESPAAFATPKYTEKDVQRLHKELADSKVSAAVAKAERDERRHALRRAERRCVELKLQLAQARAEEDDLQVSLQQLTRARRSSVGHLQQISLFSAAALPLQPPPAPTAGLRASTS</sequence>
<feature type="coiled-coil region" evidence="1">
    <location>
        <begin position="535"/>
        <end position="583"/>
    </location>
</feature>
<dbReference type="OrthoDB" id="124741at2759"/>
<evidence type="ECO:0000313" key="3">
    <source>
        <dbReference type="EMBL" id="POM68146.1"/>
    </source>
</evidence>
<evidence type="ECO:0000313" key="4">
    <source>
        <dbReference type="Proteomes" id="UP000237271"/>
    </source>
</evidence>
<proteinExistence type="predicted"/>
<evidence type="ECO:0000256" key="2">
    <source>
        <dbReference type="SAM" id="MobiDB-lite"/>
    </source>
</evidence>
<dbReference type="EMBL" id="NCKW01008371">
    <property type="protein sequence ID" value="POM68146.1"/>
    <property type="molecule type" value="Genomic_DNA"/>
</dbReference>
<feature type="region of interest" description="Disordered" evidence="2">
    <location>
        <begin position="494"/>
        <end position="515"/>
    </location>
</feature>
<gene>
    <name evidence="3" type="ORF">PHPALM_15729</name>
</gene>
<name>A0A2P4XRG1_9STRA</name>
<evidence type="ECO:0000256" key="1">
    <source>
        <dbReference type="SAM" id="Coils"/>
    </source>
</evidence>
<comment type="caution">
    <text evidence="3">The sequence shown here is derived from an EMBL/GenBank/DDBJ whole genome shotgun (WGS) entry which is preliminary data.</text>
</comment>
<keyword evidence="4" id="KW-1185">Reference proteome</keyword>
<reference evidence="3 4" key="1">
    <citation type="journal article" date="2017" name="Genome Biol. Evol.">
        <title>Phytophthora megakarya and P. palmivora, closely related causal agents of cacao black pod rot, underwent increases in genome sizes and gene numbers by different mechanisms.</title>
        <authorList>
            <person name="Ali S.S."/>
            <person name="Shao J."/>
            <person name="Lary D.J."/>
            <person name="Kronmiller B."/>
            <person name="Shen D."/>
            <person name="Strem M.D."/>
            <person name="Amoako-Attah I."/>
            <person name="Akrofi A.Y."/>
            <person name="Begoude B.A."/>
            <person name="Ten Hoopen G.M."/>
            <person name="Coulibaly K."/>
            <person name="Kebe B.I."/>
            <person name="Melnick R.L."/>
            <person name="Guiltinan M.J."/>
            <person name="Tyler B.M."/>
            <person name="Meinhardt L.W."/>
            <person name="Bailey B.A."/>
        </authorList>
    </citation>
    <scope>NUCLEOTIDE SEQUENCE [LARGE SCALE GENOMIC DNA]</scope>
    <source>
        <strain evidence="4">sbr112.9</strain>
    </source>
</reference>
<protein>
    <submittedName>
        <fullName evidence="3">Uncharacterized protein</fullName>
    </submittedName>
</protein>
<dbReference type="Proteomes" id="UP000237271">
    <property type="component" value="Unassembled WGS sequence"/>
</dbReference>
<organism evidence="3 4">
    <name type="scientific">Phytophthora palmivora</name>
    <dbReference type="NCBI Taxonomy" id="4796"/>
    <lineage>
        <taxon>Eukaryota</taxon>
        <taxon>Sar</taxon>
        <taxon>Stramenopiles</taxon>
        <taxon>Oomycota</taxon>
        <taxon>Peronosporomycetes</taxon>
        <taxon>Peronosporales</taxon>
        <taxon>Peronosporaceae</taxon>
        <taxon>Phytophthora</taxon>
    </lineage>
</organism>
<accession>A0A2P4XRG1</accession>